<dbReference type="SMART" id="SM00382">
    <property type="entry name" value="AAA"/>
    <property type="match status" value="2"/>
</dbReference>
<dbReference type="InterPro" id="IPR003593">
    <property type="entry name" value="AAA+_ATPase"/>
</dbReference>
<keyword evidence="3 5" id="KW-0067">ATP-binding</keyword>
<dbReference type="SUPFAM" id="SSF52540">
    <property type="entry name" value="P-loop containing nucleoside triphosphate hydrolases"/>
    <property type="match status" value="2"/>
</dbReference>
<dbReference type="FunFam" id="3.40.50.300:FF:000016">
    <property type="entry name" value="Oligopeptide ABC transporter ATP-binding component"/>
    <property type="match status" value="2"/>
</dbReference>
<proteinExistence type="predicted"/>
<dbReference type="Pfam" id="PF08352">
    <property type="entry name" value="oligo_HPY"/>
    <property type="match status" value="2"/>
</dbReference>
<accession>A0AA35U1U0</accession>
<dbReference type="InterPro" id="IPR013563">
    <property type="entry name" value="Oligopep_ABC_C"/>
</dbReference>
<evidence type="ECO:0000256" key="2">
    <source>
        <dbReference type="ARBA" id="ARBA00022741"/>
    </source>
</evidence>
<evidence type="ECO:0000313" key="6">
    <source>
        <dbReference type="Proteomes" id="UP001174909"/>
    </source>
</evidence>
<dbReference type="InterPro" id="IPR017871">
    <property type="entry name" value="ABC_transporter-like_CS"/>
</dbReference>
<dbReference type="InterPro" id="IPR027417">
    <property type="entry name" value="P-loop_NTPase"/>
</dbReference>
<evidence type="ECO:0000256" key="1">
    <source>
        <dbReference type="ARBA" id="ARBA00022448"/>
    </source>
</evidence>
<dbReference type="GO" id="GO:0005524">
    <property type="term" value="F:ATP binding"/>
    <property type="evidence" value="ECO:0007669"/>
    <property type="project" value="UniProtKB-KW"/>
</dbReference>
<dbReference type="InterPro" id="IPR050319">
    <property type="entry name" value="ABC_transp_ATP-bind"/>
</dbReference>
<name>A0AA35U1U0_GEOBA</name>
<dbReference type="InterPro" id="IPR003439">
    <property type="entry name" value="ABC_transporter-like_ATP-bd"/>
</dbReference>
<sequence length="600" mass="66652">MQTNTTNDDAQVVLEVEDLKTYFQTRWGTVKAVDGVSFDLRRGETLGIVGESGSGKSVAMLSLMRLIPTPPGQIVGGKILLEGEDLLQLSEKEMGNVRGSQIALIIQDPMTSLNPVFTIGNQVGEAIKIHQEIPNSGVLQRVLDVLRRVNIPAAETRVRDYPHQMSGGMRQRVVGAIGISCEPMVLIADEPTTSLDVTIQAQYLKLLKDLQQASNIALIFITHDFGIVAKMCDRVAVMYAGKIVEMGDVREIFNNPSHPYTEALLASVPKLEEDETNPEAEVILEAQDLKKYFPVTKGLLVSKVTGWIKAVDGISFQIRAGETLGVVGESGCGKSTTAKMLLMLEEPTEGIIRFQGRDVHNATHAERREYRSSVQAVFQDPWSSLNPRMRVRDVIAEPMIINLNMSRRDVQDRVAKLLNDVGLSSYHANLYPHEFSGGQRQRLAIARALSVEPKLIVLDEPVSALDVSIRAQIMNLLKDLQHEYQVSYMLIAHDLATVRYMCDWVAVMYLGQIVEFAPKTQLFNNASHPYTKALMSAALPSHPDIQKEEMILTGEVPSPLNPPEGCRFHPRCPVVMERCSHEVPQLREMSPGHAVYCHLY</sequence>
<protein>
    <submittedName>
        <fullName evidence="5">Glutathione import ATP-binding protein GsiA</fullName>
    </submittedName>
</protein>
<evidence type="ECO:0000313" key="5">
    <source>
        <dbReference type="EMBL" id="CAI8057799.1"/>
    </source>
</evidence>
<dbReference type="PANTHER" id="PTHR43776">
    <property type="entry name" value="TRANSPORT ATP-BINDING PROTEIN"/>
    <property type="match status" value="1"/>
</dbReference>
<dbReference type="NCBIfam" id="TIGR01727">
    <property type="entry name" value="oligo_HPY"/>
    <property type="match status" value="2"/>
</dbReference>
<dbReference type="Pfam" id="PF00005">
    <property type="entry name" value="ABC_tran"/>
    <property type="match status" value="2"/>
</dbReference>
<keyword evidence="1" id="KW-0813">Transport</keyword>
<reference evidence="5" key="1">
    <citation type="submission" date="2023-03" db="EMBL/GenBank/DDBJ databases">
        <authorList>
            <person name="Steffen K."/>
            <person name="Cardenas P."/>
        </authorList>
    </citation>
    <scope>NUCLEOTIDE SEQUENCE</scope>
</reference>
<feature type="domain" description="ABC transporter" evidence="4">
    <location>
        <begin position="284"/>
        <end position="535"/>
    </location>
</feature>
<dbReference type="NCBIfam" id="NF007739">
    <property type="entry name" value="PRK10419.1"/>
    <property type="match status" value="2"/>
</dbReference>
<dbReference type="GO" id="GO:0016887">
    <property type="term" value="F:ATP hydrolysis activity"/>
    <property type="evidence" value="ECO:0007669"/>
    <property type="project" value="InterPro"/>
</dbReference>
<dbReference type="PROSITE" id="PS50893">
    <property type="entry name" value="ABC_TRANSPORTER_2"/>
    <property type="match status" value="2"/>
</dbReference>
<keyword evidence="6" id="KW-1185">Reference proteome</keyword>
<dbReference type="PROSITE" id="PS00211">
    <property type="entry name" value="ABC_TRANSPORTER_1"/>
    <property type="match status" value="1"/>
</dbReference>
<keyword evidence="2" id="KW-0547">Nucleotide-binding</keyword>
<dbReference type="CDD" id="cd03257">
    <property type="entry name" value="ABC_NikE_OppD_transporters"/>
    <property type="match status" value="2"/>
</dbReference>
<comment type="caution">
    <text evidence="5">The sequence shown here is derived from an EMBL/GenBank/DDBJ whole genome shotgun (WGS) entry which is preliminary data.</text>
</comment>
<gene>
    <name evidence="5" type="ORF">GBAR_LOCUS31475</name>
</gene>
<dbReference type="AlphaFoldDB" id="A0AA35U1U0"/>
<dbReference type="GO" id="GO:0055085">
    <property type="term" value="P:transmembrane transport"/>
    <property type="evidence" value="ECO:0007669"/>
    <property type="project" value="UniProtKB-ARBA"/>
</dbReference>
<feature type="domain" description="ABC transporter" evidence="4">
    <location>
        <begin position="14"/>
        <end position="265"/>
    </location>
</feature>
<dbReference type="Gene3D" id="3.40.50.300">
    <property type="entry name" value="P-loop containing nucleotide triphosphate hydrolases"/>
    <property type="match status" value="2"/>
</dbReference>
<evidence type="ECO:0000256" key="3">
    <source>
        <dbReference type="ARBA" id="ARBA00022840"/>
    </source>
</evidence>
<dbReference type="PANTHER" id="PTHR43776:SF8">
    <property type="entry name" value="ABC TRANSPORTER, ATP-BINDING PROTEIN"/>
    <property type="match status" value="1"/>
</dbReference>
<dbReference type="EMBL" id="CASHTH010004478">
    <property type="protein sequence ID" value="CAI8057799.1"/>
    <property type="molecule type" value="Genomic_DNA"/>
</dbReference>
<organism evidence="5 6">
    <name type="scientific">Geodia barretti</name>
    <name type="common">Barrett's horny sponge</name>
    <dbReference type="NCBI Taxonomy" id="519541"/>
    <lineage>
        <taxon>Eukaryota</taxon>
        <taxon>Metazoa</taxon>
        <taxon>Porifera</taxon>
        <taxon>Demospongiae</taxon>
        <taxon>Heteroscleromorpha</taxon>
        <taxon>Tetractinellida</taxon>
        <taxon>Astrophorina</taxon>
        <taxon>Geodiidae</taxon>
        <taxon>Geodia</taxon>
    </lineage>
</organism>
<evidence type="ECO:0000259" key="4">
    <source>
        <dbReference type="PROSITE" id="PS50893"/>
    </source>
</evidence>
<dbReference type="NCBIfam" id="NF008453">
    <property type="entry name" value="PRK11308.1"/>
    <property type="match status" value="2"/>
</dbReference>
<dbReference type="Proteomes" id="UP001174909">
    <property type="component" value="Unassembled WGS sequence"/>
</dbReference>
<dbReference type="GO" id="GO:0015833">
    <property type="term" value="P:peptide transport"/>
    <property type="evidence" value="ECO:0007669"/>
    <property type="project" value="InterPro"/>
</dbReference>